<sequence>MSADAGPLLPPPTRLLTGDEPITGTSASVRNFWAWALSDLRTNTVRPVLYEGPADAVRAAATSQEA</sequence>
<evidence type="ECO:0000313" key="2">
    <source>
        <dbReference type="EMBL" id="SOC50293.1"/>
    </source>
</evidence>
<gene>
    <name evidence="2" type="ORF">SAMN05660748_3039</name>
</gene>
<name>A0A285V8E3_9ACTN</name>
<evidence type="ECO:0000313" key="3">
    <source>
        <dbReference type="Proteomes" id="UP000219435"/>
    </source>
</evidence>
<evidence type="ECO:0000256" key="1">
    <source>
        <dbReference type="SAM" id="MobiDB-lite"/>
    </source>
</evidence>
<dbReference type="EMBL" id="OBQI01000004">
    <property type="protein sequence ID" value="SOC50293.1"/>
    <property type="molecule type" value="Genomic_DNA"/>
</dbReference>
<dbReference type="AlphaFoldDB" id="A0A285V8E3"/>
<proteinExistence type="predicted"/>
<protein>
    <submittedName>
        <fullName evidence="2">Uncharacterized protein</fullName>
    </submittedName>
</protein>
<feature type="region of interest" description="Disordered" evidence="1">
    <location>
        <begin position="1"/>
        <end position="21"/>
    </location>
</feature>
<dbReference type="Proteomes" id="UP000219435">
    <property type="component" value="Unassembled WGS sequence"/>
</dbReference>
<organism evidence="2 3">
    <name type="scientific">Blastococcus aggregatus</name>
    <dbReference type="NCBI Taxonomy" id="38502"/>
    <lineage>
        <taxon>Bacteria</taxon>
        <taxon>Bacillati</taxon>
        <taxon>Actinomycetota</taxon>
        <taxon>Actinomycetes</taxon>
        <taxon>Geodermatophilales</taxon>
        <taxon>Geodermatophilaceae</taxon>
        <taxon>Blastococcus</taxon>
    </lineage>
</organism>
<accession>A0A285V8E3</accession>
<reference evidence="3" key="1">
    <citation type="submission" date="2017-08" db="EMBL/GenBank/DDBJ databases">
        <authorList>
            <person name="Varghese N."/>
            <person name="Submissions S."/>
        </authorList>
    </citation>
    <scope>NUCLEOTIDE SEQUENCE [LARGE SCALE GENOMIC DNA]</scope>
    <source>
        <strain evidence="3">DSM 4725</strain>
    </source>
</reference>
<keyword evidence="3" id="KW-1185">Reference proteome</keyword>